<organism evidence="4">
    <name type="scientific">metagenome</name>
    <dbReference type="NCBI Taxonomy" id="256318"/>
    <lineage>
        <taxon>unclassified sequences</taxon>
        <taxon>metagenomes</taxon>
    </lineage>
</organism>
<protein>
    <submittedName>
        <fullName evidence="4">NADH:flavin oxidoreductase/NADH oxidase</fullName>
    </submittedName>
</protein>
<evidence type="ECO:0000256" key="2">
    <source>
        <dbReference type="ARBA" id="ARBA00023002"/>
    </source>
</evidence>
<dbReference type="PANTHER" id="PTHR43656:SF2">
    <property type="entry name" value="BINDING OXIDOREDUCTASE, PUTATIVE (AFU_ORTHOLOGUE AFUA_2G08260)-RELATED"/>
    <property type="match status" value="1"/>
</dbReference>
<dbReference type="InterPro" id="IPR051799">
    <property type="entry name" value="NADH_flavin_oxidoreductase"/>
</dbReference>
<evidence type="ECO:0000313" key="4">
    <source>
        <dbReference type="EMBL" id="CUR58332.1"/>
    </source>
</evidence>
<accession>A0A2P2CBP3</accession>
<dbReference type="PANTHER" id="PTHR43656">
    <property type="entry name" value="BINDING OXIDOREDUCTASE, PUTATIVE (AFU_ORTHOLOGUE AFUA_2G08260)-RELATED"/>
    <property type="match status" value="1"/>
</dbReference>
<keyword evidence="2" id="KW-0560">Oxidoreductase</keyword>
<dbReference type="SUPFAM" id="SSF51395">
    <property type="entry name" value="FMN-linked oxidoreductases"/>
    <property type="match status" value="1"/>
</dbReference>
<dbReference type="CDD" id="cd02803">
    <property type="entry name" value="OYE_like_FMN_family"/>
    <property type="match status" value="1"/>
</dbReference>
<evidence type="ECO:0000259" key="3">
    <source>
        <dbReference type="Pfam" id="PF00724"/>
    </source>
</evidence>
<dbReference type="Gene3D" id="3.20.20.70">
    <property type="entry name" value="Aldolase class I"/>
    <property type="match status" value="1"/>
</dbReference>
<dbReference type="Pfam" id="PF00724">
    <property type="entry name" value="Oxidored_FMN"/>
    <property type="match status" value="1"/>
</dbReference>
<dbReference type="GO" id="GO:0010181">
    <property type="term" value="F:FMN binding"/>
    <property type="evidence" value="ECO:0007669"/>
    <property type="project" value="InterPro"/>
</dbReference>
<name>A0A2P2CBP3_9ZZZZ</name>
<reference evidence="4" key="1">
    <citation type="submission" date="2015-08" db="EMBL/GenBank/DDBJ databases">
        <authorList>
            <person name="Babu N.S."/>
            <person name="Beckwith C.J."/>
            <person name="Beseler K.G."/>
            <person name="Brison A."/>
            <person name="Carone J.V."/>
            <person name="Caskin T.P."/>
            <person name="Diamond M."/>
            <person name="Durham M.E."/>
            <person name="Foxe J.M."/>
            <person name="Go M."/>
            <person name="Henderson B.A."/>
            <person name="Jones I.B."/>
            <person name="McGettigan J.A."/>
            <person name="Micheletti S.J."/>
            <person name="Nasrallah M.E."/>
            <person name="Ortiz D."/>
            <person name="Piller C.R."/>
            <person name="Privatt S.R."/>
            <person name="Schneider S.L."/>
            <person name="Sharp S."/>
            <person name="Smith T.C."/>
            <person name="Stanton J.D."/>
            <person name="Ullery H.E."/>
            <person name="Wilson R.J."/>
            <person name="Serrano M.G."/>
            <person name="Buck G."/>
            <person name="Lee V."/>
            <person name="Wang Y."/>
            <person name="Carvalho R."/>
            <person name="Voegtly L."/>
            <person name="Shi R."/>
            <person name="Duckworth R."/>
            <person name="Johnson A."/>
            <person name="Loviza R."/>
            <person name="Walstead R."/>
            <person name="Shah Z."/>
            <person name="Kiflezghi M."/>
            <person name="Wade K."/>
            <person name="Ball S.L."/>
            <person name="Bradley K.W."/>
            <person name="Asai D.J."/>
            <person name="Bowman C.A."/>
            <person name="Russell D.A."/>
            <person name="Pope W.H."/>
            <person name="Jacobs-Sera D."/>
            <person name="Hendrix R.W."/>
            <person name="Hatfull G.F."/>
        </authorList>
    </citation>
    <scope>NUCLEOTIDE SEQUENCE</scope>
</reference>
<gene>
    <name evidence="4" type="ORF">NOCA250002</name>
</gene>
<dbReference type="GO" id="GO:0016491">
    <property type="term" value="F:oxidoreductase activity"/>
    <property type="evidence" value="ECO:0007669"/>
    <property type="project" value="UniProtKB-KW"/>
</dbReference>
<sequence>MTPPFDSLSAPLTLARGPSWRNRLALSALTNRQSNADGTLHDAELSWLRSRARDGFGMVLTSAAHVNRSGQSFAGQLGAGSDGHVAGLGRIPAALRAEGSVAILQLHHGGLRADATVSGVPSVAPWDDAETGSRALTTREVDDSVRDFVSAAVRAEAAGFEGVEVHGAHGYLIGQFLDHRNDRSDGYGGPLASRARFLYEILEGVRTATGPAFQVGVRLTAQRYDHGILISESLEVATRLLESDWVDFLDWSLWDAFSTPEGDQCSQRPLVEHVLELPSHGVRIGVGGRVLSAAQAVQALDLGADFVLIGRGAIRHHDFATRALTEPSFASSAEPVTRDHLRSQGIGEPFVDYLNQDFEGFVR</sequence>
<dbReference type="AlphaFoldDB" id="A0A2P2CBP3"/>
<feature type="domain" description="NADH:flavin oxidoreductase/NADH oxidase N-terminal" evidence="3">
    <location>
        <begin position="10"/>
        <end position="323"/>
    </location>
</feature>
<dbReference type="InterPro" id="IPR001155">
    <property type="entry name" value="OxRdtase_FMN_N"/>
</dbReference>
<dbReference type="InterPro" id="IPR013785">
    <property type="entry name" value="Aldolase_TIM"/>
</dbReference>
<keyword evidence="1" id="KW-0285">Flavoprotein</keyword>
<dbReference type="EMBL" id="CZKA01000045">
    <property type="protein sequence ID" value="CUR58332.1"/>
    <property type="molecule type" value="Genomic_DNA"/>
</dbReference>
<proteinExistence type="predicted"/>
<evidence type="ECO:0000256" key="1">
    <source>
        <dbReference type="ARBA" id="ARBA00022630"/>
    </source>
</evidence>